<evidence type="ECO:0000313" key="1">
    <source>
        <dbReference type="EMBL" id="MDM8195688.1"/>
    </source>
</evidence>
<proteinExistence type="predicted"/>
<accession>A0ABT7UHS6</accession>
<protein>
    <submittedName>
        <fullName evidence="1">DUF1284 domain-containing protein</fullName>
    </submittedName>
</protein>
<dbReference type="EMBL" id="JAUDCK010000013">
    <property type="protein sequence ID" value="MDM8195688.1"/>
    <property type="molecule type" value="Genomic_DNA"/>
</dbReference>
<name>A0ABT7UHS6_9FIRM</name>
<dbReference type="Pfam" id="PF06935">
    <property type="entry name" value="DUF1284"/>
    <property type="match status" value="1"/>
</dbReference>
<comment type="caution">
    <text evidence="1">The sequence shown here is derived from an EMBL/GenBank/DDBJ whole genome shotgun (WGS) entry which is preliminary data.</text>
</comment>
<organism evidence="1 2">
    <name type="scientific">Massilimicrobiota timonensis</name>
    <dbReference type="NCBI Taxonomy" id="1776392"/>
    <lineage>
        <taxon>Bacteria</taxon>
        <taxon>Bacillati</taxon>
        <taxon>Bacillota</taxon>
        <taxon>Erysipelotrichia</taxon>
        <taxon>Erysipelotrichales</taxon>
        <taxon>Erysipelotrichaceae</taxon>
        <taxon>Massilimicrobiota</taxon>
    </lineage>
</organism>
<reference evidence="2" key="1">
    <citation type="submission" date="2023-06" db="EMBL/GenBank/DDBJ databases">
        <title>Identification and characterization of horizontal gene transfer across gut microbiota members of farm animals based on homology search.</title>
        <authorList>
            <person name="Zeman M."/>
            <person name="Kubasova T."/>
            <person name="Jahodarova E."/>
            <person name="Nykrynova M."/>
            <person name="Rychlik I."/>
        </authorList>
    </citation>
    <scope>NUCLEOTIDE SEQUENCE [LARGE SCALE GENOMIC DNA]</scope>
    <source>
        <strain evidence="2">ET341</strain>
    </source>
</reference>
<keyword evidence="2" id="KW-1185">Reference proteome</keyword>
<sequence length="127" mass="14980">MNKKRLELRAHHGLCFIFFEGKGYSEEFTKHMQSVYDTMKNNPDLKVVIKEDIICQKCPNLLKDVCKTKELVQGYDHMVLSFCSLKENSQISWFEFSRLINEKIIIPNQRKSICGNCQWTEICERKA</sequence>
<gene>
    <name evidence="1" type="ORF">QUV98_05095</name>
</gene>
<dbReference type="RefSeq" id="WP_289527548.1">
    <property type="nucleotide sequence ID" value="NZ_JAUDCK010000013.1"/>
</dbReference>
<dbReference type="InterPro" id="IPR009702">
    <property type="entry name" value="DUF1284"/>
</dbReference>
<evidence type="ECO:0000313" key="2">
    <source>
        <dbReference type="Proteomes" id="UP001529275"/>
    </source>
</evidence>
<dbReference type="Proteomes" id="UP001529275">
    <property type="component" value="Unassembled WGS sequence"/>
</dbReference>